<dbReference type="RefSeq" id="XP_004029946.1">
    <property type="nucleotide sequence ID" value="XM_004029898.1"/>
</dbReference>
<dbReference type="Pfam" id="PF03665">
    <property type="entry name" value="UPF0172"/>
    <property type="match status" value="1"/>
</dbReference>
<dbReference type="AlphaFoldDB" id="G0R1F3"/>
<reference evidence="1 2" key="1">
    <citation type="submission" date="2011-07" db="EMBL/GenBank/DDBJ databases">
        <authorList>
            <person name="Coyne R."/>
            <person name="Brami D."/>
            <person name="Johnson J."/>
            <person name="Hostetler J."/>
            <person name="Hannick L."/>
            <person name="Clark T."/>
            <person name="Cassidy-Hanley D."/>
            <person name="Inman J."/>
        </authorList>
    </citation>
    <scope>NUCLEOTIDE SEQUENCE [LARGE SCALE GENOMIC DNA]</scope>
    <source>
        <strain evidence="1 2">G5</strain>
    </source>
</reference>
<proteinExistence type="predicted"/>
<keyword evidence="2" id="KW-1185">Reference proteome</keyword>
<name>G0R1F3_ICHMU</name>
<dbReference type="OrthoDB" id="194468at2759"/>
<evidence type="ECO:0000313" key="1">
    <source>
        <dbReference type="EMBL" id="EGR28710.1"/>
    </source>
</evidence>
<dbReference type="EMBL" id="GL984215">
    <property type="protein sequence ID" value="EGR28710.1"/>
    <property type="molecule type" value="Genomic_DNA"/>
</dbReference>
<organism evidence="1 2">
    <name type="scientific">Ichthyophthirius multifiliis</name>
    <name type="common">White spot disease agent</name>
    <name type="synonym">Ich</name>
    <dbReference type="NCBI Taxonomy" id="5932"/>
    <lineage>
        <taxon>Eukaryota</taxon>
        <taxon>Sar</taxon>
        <taxon>Alveolata</taxon>
        <taxon>Ciliophora</taxon>
        <taxon>Intramacronucleata</taxon>
        <taxon>Oligohymenophorea</taxon>
        <taxon>Hymenostomatida</taxon>
        <taxon>Ophryoglenina</taxon>
        <taxon>Ichthyophthirius</taxon>
    </lineage>
</organism>
<dbReference type="GO" id="GO:0072546">
    <property type="term" value="C:EMC complex"/>
    <property type="evidence" value="ECO:0007669"/>
    <property type="project" value="InterPro"/>
</dbReference>
<dbReference type="InParanoid" id="G0R1F3"/>
<sequence>MMPIGLTIYLADKIEDQEETKQPYLSSEGFRFFNRSNQEPGYDNIQELDIVQGYQAFKKLENDISSGKHHFIVDFDMHFEDISLDFTNQDLNN</sequence>
<dbReference type="InterPro" id="IPR005366">
    <property type="entry name" value="EMC8/9"/>
</dbReference>
<protein>
    <submittedName>
        <fullName evidence="1">Mov34 mpn pad-1 family protein, putative</fullName>
    </submittedName>
</protein>
<dbReference type="Proteomes" id="UP000008983">
    <property type="component" value="Unassembled WGS sequence"/>
</dbReference>
<evidence type="ECO:0000313" key="2">
    <source>
        <dbReference type="Proteomes" id="UP000008983"/>
    </source>
</evidence>
<accession>G0R1F3</accession>
<dbReference type="GeneID" id="14904795"/>
<gene>
    <name evidence="1" type="ORF">IMG5_170100</name>
</gene>